<keyword evidence="1" id="KW-0812">Transmembrane</keyword>
<dbReference type="Proteomes" id="UP000198287">
    <property type="component" value="Unassembled WGS sequence"/>
</dbReference>
<name>A0A226DLV4_FOLCA</name>
<feature type="transmembrane region" description="Helical" evidence="1">
    <location>
        <begin position="131"/>
        <end position="153"/>
    </location>
</feature>
<evidence type="ECO:0000256" key="1">
    <source>
        <dbReference type="SAM" id="Phobius"/>
    </source>
</evidence>
<gene>
    <name evidence="2" type="ORF">Fcan01_19288</name>
</gene>
<accession>A0A226DLV4</accession>
<evidence type="ECO:0000313" key="2">
    <source>
        <dbReference type="EMBL" id="OXA46203.1"/>
    </source>
</evidence>
<reference evidence="2 3" key="1">
    <citation type="submission" date="2015-12" db="EMBL/GenBank/DDBJ databases">
        <title>The genome of Folsomia candida.</title>
        <authorList>
            <person name="Faddeeva A."/>
            <person name="Derks M.F."/>
            <person name="Anvar Y."/>
            <person name="Smit S."/>
            <person name="Van Straalen N."/>
            <person name="Roelofs D."/>
        </authorList>
    </citation>
    <scope>NUCLEOTIDE SEQUENCE [LARGE SCALE GENOMIC DNA]</scope>
    <source>
        <strain evidence="2 3">VU population</strain>
        <tissue evidence="2">Whole body</tissue>
    </source>
</reference>
<protein>
    <submittedName>
        <fullName evidence="2">Uncharacterized protein</fullName>
    </submittedName>
</protein>
<keyword evidence="3" id="KW-1185">Reference proteome</keyword>
<dbReference type="EMBL" id="LNIX01000016">
    <property type="protein sequence ID" value="OXA46203.1"/>
    <property type="molecule type" value="Genomic_DNA"/>
</dbReference>
<keyword evidence="1" id="KW-1133">Transmembrane helix</keyword>
<comment type="caution">
    <text evidence="2">The sequence shown here is derived from an EMBL/GenBank/DDBJ whole genome shotgun (WGS) entry which is preliminary data.</text>
</comment>
<keyword evidence="1" id="KW-0472">Membrane</keyword>
<evidence type="ECO:0000313" key="3">
    <source>
        <dbReference type="Proteomes" id="UP000198287"/>
    </source>
</evidence>
<feature type="transmembrane region" description="Helical" evidence="1">
    <location>
        <begin position="74"/>
        <end position="95"/>
    </location>
</feature>
<organism evidence="2 3">
    <name type="scientific">Folsomia candida</name>
    <name type="common">Springtail</name>
    <dbReference type="NCBI Taxonomy" id="158441"/>
    <lineage>
        <taxon>Eukaryota</taxon>
        <taxon>Metazoa</taxon>
        <taxon>Ecdysozoa</taxon>
        <taxon>Arthropoda</taxon>
        <taxon>Hexapoda</taxon>
        <taxon>Collembola</taxon>
        <taxon>Entomobryomorpha</taxon>
        <taxon>Isotomoidea</taxon>
        <taxon>Isotomidae</taxon>
        <taxon>Proisotominae</taxon>
        <taxon>Folsomia</taxon>
    </lineage>
</organism>
<sequence length="391" mass="45374">MATTIVAATNSSLEIETNGRYPTIDIETPYVGQDLLFDEELYEFVYSNGYQFLSCYAESYLTFEFYWMPFKPTLWIGFFASMTLTFIVFYIYMIWKYKQLPFSIWLSFVSILFDDFSSVPKMVGKSLFYRLIFAAWGPVSLLFTNCYSGLMISELNAPLKQTRSQNFEDLICLNRHVLDLPASSIDIRELAKTLRFKDYRAYWGKIDYGFNALPTLKNHFVSNNCYRILSPPSQRPWMFSGVATYVWHFHRIVHFLEFTRLLSETGAANNFIRDELITLLLMNPVHAVFPIEFDQTRLNYSTTELAGMVETDVINCGTRIAFVATSETLQGEMNFLSKKYPSKRFHTSQRLLVPTWKGWSFKGGGRSTKRSSVSAVQRNFRVLVHSGIYSR</sequence>
<dbReference type="AlphaFoldDB" id="A0A226DLV4"/>
<proteinExistence type="predicted"/>